<name>A0A8H6MHH1_9PEZI</name>
<evidence type="ECO:0000313" key="2">
    <source>
        <dbReference type="Proteomes" id="UP000652219"/>
    </source>
</evidence>
<dbReference type="EMBL" id="WIGN01000686">
    <property type="protein sequence ID" value="KAF6785551.1"/>
    <property type="molecule type" value="Genomic_DNA"/>
</dbReference>
<comment type="caution">
    <text evidence="1">The sequence shown here is derived from an EMBL/GenBank/DDBJ whole genome shotgun (WGS) entry which is preliminary data.</text>
</comment>
<protein>
    <recommendedName>
        <fullName evidence="3">F-box domain-containing protein</fullName>
    </recommendedName>
</protein>
<gene>
    <name evidence="1" type="ORF">CSOJ01_15574</name>
</gene>
<evidence type="ECO:0000313" key="1">
    <source>
        <dbReference type="EMBL" id="KAF6785551.1"/>
    </source>
</evidence>
<dbReference type="AlphaFoldDB" id="A0A8H6MHH1"/>
<sequence>MVSSKSGPRSGESRYLEYRRQDDVKTLPQHLETTKQLEAQLPLSVAYAHYVELLAQQEQVLSTAADLTAFDWALENNRFPNLNKINLTPAAHGILFKPLYPTPAFRALPYGFNYPLPRGWPAGQQDDRSPYEDWDHDGSKHKWRGFLHVPSSLARQGSTRLQELILDGNQVWSGLTCGLFHASEPCAEYDNLVSVITKPGFTTLRLSLMVCSMSSKHYLAFRNGRLKQALDTDLRSFFLETDEECSPEQVSLRSYRGLDHFVPFRSIFPIDAWKSLAHVGLSRFVVKQQDLLSFLAAMPQTLRSVELSFLWYLRGTGNYRDLLFGIRDELGWEKRPAKPRLLIRYESASMLAGRAIWLEDELNDFLYNGGENPYIDPSSPDSLADDALNPVVVRDGFGKEKDVFEPRFERPYDSPDKLIQLGILKGWDED</sequence>
<reference evidence="1 2" key="1">
    <citation type="journal article" date="2020" name="Phytopathology">
        <title>Genome Sequence Resources of Colletotrichum truncatum, C. plurivorum, C. musicola, and C. sojae: Four Species Pathogenic to Soybean (Glycine max).</title>
        <authorList>
            <person name="Rogerio F."/>
            <person name="Boufleur T.R."/>
            <person name="Ciampi-Guillardi M."/>
            <person name="Sukno S.A."/>
            <person name="Thon M.R."/>
            <person name="Massola Junior N.S."/>
            <person name="Baroncelli R."/>
        </authorList>
    </citation>
    <scope>NUCLEOTIDE SEQUENCE [LARGE SCALE GENOMIC DNA]</scope>
    <source>
        <strain evidence="1 2">LFN0009</strain>
    </source>
</reference>
<dbReference type="Proteomes" id="UP000652219">
    <property type="component" value="Unassembled WGS sequence"/>
</dbReference>
<proteinExistence type="predicted"/>
<organism evidence="1 2">
    <name type="scientific">Colletotrichum sojae</name>
    <dbReference type="NCBI Taxonomy" id="2175907"/>
    <lineage>
        <taxon>Eukaryota</taxon>
        <taxon>Fungi</taxon>
        <taxon>Dikarya</taxon>
        <taxon>Ascomycota</taxon>
        <taxon>Pezizomycotina</taxon>
        <taxon>Sordariomycetes</taxon>
        <taxon>Hypocreomycetidae</taxon>
        <taxon>Glomerellales</taxon>
        <taxon>Glomerellaceae</taxon>
        <taxon>Colletotrichum</taxon>
        <taxon>Colletotrichum orchidearum species complex</taxon>
    </lineage>
</organism>
<evidence type="ECO:0008006" key="3">
    <source>
        <dbReference type="Google" id="ProtNLM"/>
    </source>
</evidence>
<keyword evidence="2" id="KW-1185">Reference proteome</keyword>
<accession>A0A8H6MHH1</accession>